<keyword evidence="2" id="KW-1133">Transmembrane helix</keyword>
<dbReference type="GO" id="GO:0016020">
    <property type="term" value="C:membrane"/>
    <property type="evidence" value="ECO:0007669"/>
    <property type="project" value="TreeGrafter"/>
</dbReference>
<feature type="chain" id="PRO_5004749284" evidence="3">
    <location>
        <begin position="26"/>
        <end position="392"/>
    </location>
</feature>
<feature type="transmembrane region" description="Helical" evidence="2">
    <location>
        <begin position="92"/>
        <end position="115"/>
    </location>
</feature>
<gene>
    <name evidence="4" type="ORF">SS50377_12994</name>
    <name evidence="6" type="ORF">SS50377_27293</name>
    <name evidence="5" type="ORF">SS50377_28825</name>
</gene>
<feature type="transmembrane region" description="Helical" evidence="2">
    <location>
        <begin position="332"/>
        <end position="349"/>
    </location>
</feature>
<dbReference type="EMBL" id="AUWU02000032">
    <property type="protein sequence ID" value="KAH0569311.1"/>
    <property type="molecule type" value="Genomic_DNA"/>
</dbReference>
<keyword evidence="3" id="KW-0732">Signal</keyword>
<name>V6M1A4_9EUKA</name>
<keyword evidence="2" id="KW-0472">Membrane</keyword>
<feature type="transmembrane region" description="Helical" evidence="2">
    <location>
        <begin position="271"/>
        <end position="289"/>
    </location>
</feature>
<accession>V6M1A4</accession>
<dbReference type="AlphaFoldDB" id="V6M1A4"/>
<dbReference type="InterPro" id="IPR037185">
    <property type="entry name" value="EmrE-like"/>
</dbReference>
<dbReference type="VEuPathDB" id="GiardiaDB:SS50377_27293"/>
<feature type="compositionally biased region" description="Polar residues" evidence="1">
    <location>
        <begin position="372"/>
        <end position="384"/>
    </location>
</feature>
<evidence type="ECO:0000313" key="7">
    <source>
        <dbReference type="Proteomes" id="UP000018208"/>
    </source>
</evidence>
<evidence type="ECO:0000256" key="1">
    <source>
        <dbReference type="SAM" id="MobiDB-lite"/>
    </source>
</evidence>
<feature type="transmembrane region" description="Helical" evidence="2">
    <location>
        <begin position="217"/>
        <end position="240"/>
    </location>
</feature>
<feature type="signal peptide" evidence="3">
    <location>
        <begin position="1"/>
        <end position="25"/>
    </location>
</feature>
<feature type="transmembrane region" description="Helical" evidence="2">
    <location>
        <begin position="156"/>
        <end position="175"/>
    </location>
</feature>
<evidence type="ECO:0000313" key="6">
    <source>
        <dbReference type="EMBL" id="KAH0570999.1"/>
    </source>
</evidence>
<feature type="transmembrane region" description="Helical" evidence="2">
    <location>
        <begin position="49"/>
        <end position="72"/>
    </location>
</feature>
<evidence type="ECO:0000313" key="5">
    <source>
        <dbReference type="EMBL" id="KAH0569311.1"/>
    </source>
</evidence>
<organism evidence="4">
    <name type="scientific">Spironucleus salmonicida</name>
    <dbReference type="NCBI Taxonomy" id="348837"/>
    <lineage>
        <taxon>Eukaryota</taxon>
        <taxon>Metamonada</taxon>
        <taxon>Diplomonadida</taxon>
        <taxon>Hexamitidae</taxon>
        <taxon>Hexamitinae</taxon>
        <taxon>Spironucleus</taxon>
    </lineage>
</organism>
<evidence type="ECO:0000313" key="4">
    <source>
        <dbReference type="EMBL" id="EST46959.1"/>
    </source>
</evidence>
<feature type="transmembrane region" description="Helical" evidence="2">
    <location>
        <begin position="127"/>
        <end position="144"/>
    </location>
</feature>
<dbReference type="EMBL" id="KI546054">
    <property type="protein sequence ID" value="EST46959.1"/>
    <property type="molecule type" value="Genomic_DNA"/>
</dbReference>
<dbReference type="VEuPathDB" id="GiardiaDB:SS50377_28825"/>
<keyword evidence="2 4" id="KW-0812">Transmembrane</keyword>
<reference evidence="4 5" key="1">
    <citation type="journal article" date="2014" name="PLoS Genet.">
        <title>The Genome of Spironucleus salmonicida Highlights a Fish Pathogen Adapted to Fluctuating Environments.</title>
        <authorList>
            <person name="Xu F."/>
            <person name="Jerlstrom-Hultqvist J."/>
            <person name="Einarsson E."/>
            <person name="Astvaldsson A."/>
            <person name="Svard S.G."/>
            <person name="Andersson J.O."/>
        </authorList>
    </citation>
    <scope>NUCLEOTIDE SEQUENCE</scope>
    <source>
        <strain evidence="5">ATCC 50377</strain>
    </source>
</reference>
<feature type="region of interest" description="Disordered" evidence="1">
    <location>
        <begin position="372"/>
        <end position="392"/>
    </location>
</feature>
<dbReference type="PANTHER" id="PTHR13146:SF0">
    <property type="entry name" value="SOLUTE CARRIER FAMILY 35 MEMBER F6"/>
    <property type="match status" value="1"/>
</dbReference>
<dbReference type="Proteomes" id="UP000018208">
    <property type="component" value="Unassembled WGS sequence"/>
</dbReference>
<dbReference type="PANTHER" id="PTHR13146">
    <property type="match status" value="1"/>
</dbReference>
<reference evidence="5" key="2">
    <citation type="submission" date="2020-12" db="EMBL/GenBank/DDBJ databases">
        <title>New Spironucleus salmonicida genome in near-complete chromosomes.</title>
        <authorList>
            <person name="Xu F."/>
            <person name="Kurt Z."/>
            <person name="Jimenez-Gonzalez A."/>
            <person name="Astvaldsson A."/>
            <person name="Andersson J.O."/>
            <person name="Svard S.G."/>
        </authorList>
    </citation>
    <scope>NUCLEOTIDE SEQUENCE</scope>
    <source>
        <strain evidence="5">ATCC 50377</strain>
    </source>
</reference>
<dbReference type="EMBL" id="AUWU02000007">
    <property type="protein sequence ID" value="KAH0570999.1"/>
    <property type="molecule type" value="Genomic_DNA"/>
</dbReference>
<dbReference type="OrthoDB" id="29773at2759"/>
<feature type="transmembrane region" description="Helical" evidence="2">
    <location>
        <begin position="187"/>
        <end position="205"/>
    </location>
</feature>
<proteinExistence type="predicted"/>
<protein>
    <submittedName>
        <fullName evidence="4">Transmembrane domain-containing protein</fullName>
    </submittedName>
</protein>
<evidence type="ECO:0000256" key="3">
    <source>
        <dbReference type="SAM" id="SignalP"/>
    </source>
</evidence>
<keyword evidence="7" id="KW-1185">Reference proteome</keyword>
<dbReference type="SUPFAM" id="SSF103481">
    <property type="entry name" value="Multidrug resistance efflux transporter EmrE"/>
    <property type="match status" value="1"/>
</dbReference>
<evidence type="ECO:0000256" key="2">
    <source>
        <dbReference type="SAM" id="Phobius"/>
    </source>
</evidence>
<sequence>MAVIPSRAWFVIIGMLCFGATSTLSAKGMQQFTIAPCEGCPPIQFNHPYVQTLFMFGGQFFNLIVHYIIEFIRVQRNVAKEPLKEGKSYYKFFPHVFLFLIPTMCDTAGSTLYNVGLFYSDPSVYQILRNVRIIFVAMFSAMIWRDFRQKFDLPQILGLIILFTGAMISTLSSVLFDSTQSQALNPLLGSALTIIGCIFSAMFVISQEIFLRKIQLTCFLGVGNEGAWGILLYAILLPIFNSQINPFSSSNEVFDDVNAWAFQIRQSPSEIAILIGYMFATMGLNYCGMEVTRRVSAATRSTFDACRTILVWAMSLAVGWETWEIRSTLTRIGGFVLVCAGVFLYNNLLRAVPFLRTENKLLYGKKKPTSVKQVENTSGSQEPSNGLIAVTE</sequence>